<dbReference type="SUPFAM" id="SSF53187">
    <property type="entry name" value="Zn-dependent exopeptidases"/>
    <property type="match status" value="1"/>
</dbReference>
<evidence type="ECO:0000256" key="9">
    <source>
        <dbReference type="ARBA" id="ARBA00022833"/>
    </source>
</evidence>
<evidence type="ECO:0000256" key="5">
    <source>
        <dbReference type="ARBA" id="ARBA00011921"/>
    </source>
</evidence>
<evidence type="ECO:0000256" key="2">
    <source>
        <dbReference type="ARBA" id="ARBA00001947"/>
    </source>
</evidence>
<evidence type="ECO:0000256" key="11">
    <source>
        <dbReference type="ARBA" id="ARBA00051301"/>
    </source>
</evidence>
<dbReference type="Proteomes" id="UP000252124">
    <property type="component" value="Unassembled WGS sequence"/>
</dbReference>
<dbReference type="InterPro" id="IPR011650">
    <property type="entry name" value="Peptidase_M20_dimer"/>
</dbReference>
<comment type="cofactor">
    <cofactor evidence="2">
        <name>Zn(2+)</name>
        <dbReference type="ChEBI" id="CHEBI:29105"/>
    </cofactor>
</comment>
<evidence type="ECO:0000256" key="10">
    <source>
        <dbReference type="ARBA" id="ARBA00023285"/>
    </source>
</evidence>
<keyword evidence="14" id="KW-1185">Reference proteome</keyword>
<comment type="similarity">
    <text evidence="4">Belongs to the peptidase M20A family.</text>
</comment>
<keyword evidence="7" id="KW-0479">Metal-binding</keyword>
<dbReference type="PANTHER" id="PTHR43808">
    <property type="entry name" value="ACETYLORNITHINE DEACETYLASE"/>
    <property type="match status" value="1"/>
</dbReference>
<proteinExistence type="inferred from homology"/>
<evidence type="ECO:0000259" key="12">
    <source>
        <dbReference type="Pfam" id="PF07687"/>
    </source>
</evidence>
<comment type="caution">
    <text evidence="13">The sequence shown here is derived from an EMBL/GenBank/DDBJ whole genome shotgun (WGS) entry which is preliminary data.</text>
</comment>
<dbReference type="SUPFAM" id="SSF55031">
    <property type="entry name" value="Bacterial exopeptidase dimerisation domain"/>
    <property type="match status" value="1"/>
</dbReference>
<gene>
    <name evidence="13" type="ORF">DFP87_102667</name>
</gene>
<dbReference type="Gene3D" id="3.40.630.10">
    <property type="entry name" value="Zn peptidases"/>
    <property type="match status" value="1"/>
</dbReference>
<comment type="pathway">
    <text evidence="3">Amino-acid biosynthesis; L-lysine biosynthesis via DAP pathway; LL-2,6-diaminopimelate from (S)-tetrahydrodipicolinate (succinylase route): step 3/3.</text>
</comment>
<sequence>MTDYDRLDAWVDAHFDEEVRFLQSLVRVPTDTPPGNNAPHAARTAELLQDFGFDAEAHPVPADAVQDYGLESITNLIVRREYGPGRRIALNAHGDVVPPGDGWQHDPYGGEIEDGSLYGRASAVSKSDFASFTFAVRALEAVAKPSHGAVELHFTYDEEFGGLLGPGWLLAQGLTKPDLLIAAGFSYEVVTAHNGCLQMEVTVHGKMAHAAIPASGVDALQGAVKILNALYAQNARYQQVTSDVPGITHPYLNVGRIEGGTNTNVVPGKVSFKLDRRMIPEENAAEVEADIRRIIQEAAASYPGITVEIKRLLLASSMRPLPGNEPLVSAIQKHGEALFGEPIPAMGTPLYTDVRLYAEAGIPGVIYGAGPRTVLESHAKRNDERVVLEDLRRATKVIARTLSDLLKPA</sequence>
<accession>A0ABX9GFP3</accession>
<dbReference type="NCBIfam" id="TIGR01910">
    <property type="entry name" value="DapE-ArgE"/>
    <property type="match status" value="1"/>
</dbReference>
<evidence type="ECO:0000256" key="3">
    <source>
        <dbReference type="ARBA" id="ARBA00005130"/>
    </source>
</evidence>
<organism evidence="13 14">
    <name type="scientific">Achromobacter marplatensis</name>
    <dbReference type="NCBI Taxonomy" id="470868"/>
    <lineage>
        <taxon>Bacteria</taxon>
        <taxon>Pseudomonadati</taxon>
        <taxon>Pseudomonadota</taxon>
        <taxon>Betaproteobacteria</taxon>
        <taxon>Burkholderiales</taxon>
        <taxon>Alcaligenaceae</taxon>
        <taxon>Achromobacter</taxon>
    </lineage>
</organism>
<evidence type="ECO:0000256" key="7">
    <source>
        <dbReference type="ARBA" id="ARBA00022723"/>
    </source>
</evidence>
<evidence type="ECO:0000313" key="13">
    <source>
        <dbReference type="EMBL" id="RBP22923.1"/>
    </source>
</evidence>
<dbReference type="Pfam" id="PF01546">
    <property type="entry name" value="Peptidase_M20"/>
    <property type="match status" value="1"/>
</dbReference>
<dbReference type="PROSITE" id="PS00758">
    <property type="entry name" value="ARGE_DAPE_CPG2_1"/>
    <property type="match status" value="1"/>
</dbReference>
<dbReference type="RefSeq" id="WP_088588032.1">
    <property type="nucleotide sequence ID" value="NZ_CADIJU010000004.1"/>
</dbReference>
<evidence type="ECO:0000256" key="4">
    <source>
        <dbReference type="ARBA" id="ARBA00006247"/>
    </source>
</evidence>
<dbReference type="Gene3D" id="3.30.70.360">
    <property type="match status" value="1"/>
</dbReference>
<dbReference type="CDD" id="cd02697">
    <property type="entry name" value="M20_like"/>
    <property type="match status" value="1"/>
</dbReference>
<evidence type="ECO:0000256" key="6">
    <source>
        <dbReference type="ARBA" id="ARBA00016853"/>
    </source>
</evidence>
<comment type="catalytic activity">
    <reaction evidence="11">
        <text>N-succinyl-(2S,6S)-2,6-diaminopimelate + H2O = (2S,6S)-2,6-diaminopimelate + succinate</text>
        <dbReference type="Rhea" id="RHEA:22608"/>
        <dbReference type="ChEBI" id="CHEBI:15377"/>
        <dbReference type="ChEBI" id="CHEBI:30031"/>
        <dbReference type="ChEBI" id="CHEBI:57609"/>
        <dbReference type="ChEBI" id="CHEBI:58087"/>
        <dbReference type="EC" id="3.5.1.18"/>
    </reaction>
</comment>
<dbReference type="InterPro" id="IPR001261">
    <property type="entry name" value="ArgE/DapE_CS"/>
</dbReference>
<reference evidence="13 14" key="1">
    <citation type="submission" date="2018-06" db="EMBL/GenBank/DDBJ databases">
        <title>Genomic Encyclopedia of Type Strains, Phase III (KMG-III): the genomes of soil and plant-associated and newly described type strains.</title>
        <authorList>
            <person name="Whitman W."/>
        </authorList>
    </citation>
    <scope>NUCLEOTIDE SEQUENCE [LARGE SCALE GENOMIC DNA]</scope>
    <source>
        <strain evidence="13 14">CECT 7342</strain>
    </source>
</reference>
<dbReference type="EC" id="3.5.1.18" evidence="5"/>
<keyword evidence="9" id="KW-0862">Zinc</keyword>
<name>A0ABX9GFP3_9BURK</name>
<evidence type="ECO:0000256" key="8">
    <source>
        <dbReference type="ARBA" id="ARBA00022801"/>
    </source>
</evidence>
<feature type="domain" description="Peptidase M20 dimerisation" evidence="12">
    <location>
        <begin position="191"/>
        <end position="302"/>
    </location>
</feature>
<evidence type="ECO:0000256" key="1">
    <source>
        <dbReference type="ARBA" id="ARBA00001941"/>
    </source>
</evidence>
<dbReference type="GeneID" id="99730578"/>
<dbReference type="EMBL" id="QNRM01000002">
    <property type="protein sequence ID" value="RBP22923.1"/>
    <property type="molecule type" value="Genomic_DNA"/>
</dbReference>
<comment type="cofactor">
    <cofactor evidence="1">
        <name>Co(2+)</name>
        <dbReference type="ChEBI" id="CHEBI:48828"/>
    </cofactor>
</comment>
<dbReference type="Pfam" id="PF07687">
    <property type="entry name" value="M20_dimer"/>
    <property type="match status" value="1"/>
</dbReference>
<dbReference type="InterPro" id="IPR002933">
    <property type="entry name" value="Peptidase_M20"/>
</dbReference>
<evidence type="ECO:0000313" key="14">
    <source>
        <dbReference type="Proteomes" id="UP000252124"/>
    </source>
</evidence>
<dbReference type="InterPro" id="IPR010182">
    <property type="entry name" value="ArgE/DapE"/>
</dbReference>
<keyword evidence="8" id="KW-0378">Hydrolase</keyword>
<keyword evidence="10" id="KW-0170">Cobalt</keyword>
<dbReference type="InterPro" id="IPR036264">
    <property type="entry name" value="Bact_exopeptidase_dim_dom"/>
</dbReference>
<protein>
    <recommendedName>
        <fullName evidence="6">Probable succinyl-diaminopimelate desuccinylase</fullName>
        <ecNumber evidence="5">3.5.1.18</ecNumber>
    </recommendedName>
</protein>
<dbReference type="InterPro" id="IPR050072">
    <property type="entry name" value="Peptidase_M20A"/>
</dbReference>